<protein>
    <recommendedName>
        <fullName evidence="4">Phage terminase small subunit P27 family</fullName>
    </recommendedName>
</protein>
<accession>A0A5A5TYN1</accession>
<evidence type="ECO:0000313" key="3">
    <source>
        <dbReference type="Proteomes" id="UP000323274"/>
    </source>
</evidence>
<reference evidence="2 3" key="1">
    <citation type="submission" date="2019-04" db="EMBL/GenBank/DDBJ databases">
        <title>A pseudo-fructophilic Leuconostoc citreum strain F192-5 isolated from peel of satsuma mandarin: the first report for isolation and characterization of strain-dependent fructophilic-like characteristics.</title>
        <authorList>
            <person name="Maeno S."/>
            <person name="Tanizawa Y."/>
            <person name="Kajikawa A."/>
            <person name="Kanesaki Y."/>
            <person name="Kubota E."/>
            <person name="Arita M."/>
            <person name="Leon D."/>
            <person name="Endo A."/>
        </authorList>
    </citation>
    <scope>NUCLEOTIDE SEQUENCE [LARGE SCALE GENOMIC DNA]</scope>
    <source>
        <strain evidence="2 3">F192-5</strain>
    </source>
</reference>
<evidence type="ECO:0008006" key="4">
    <source>
        <dbReference type="Google" id="ProtNLM"/>
    </source>
</evidence>
<dbReference type="InterPro" id="IPR006448">
    <property type="entry name" value="Phage_term_ssu_P27"/>
</dbReference>
<dbReference type="NCBIfam" id="TIGR01558">
    <property type="entry name" value="sm_term_P27"/>
    <property type="match status" value="1"/>
</dbReference>
<feature type="compositionally biased region" description="Basic residues" evidence="1">
    <location>
        <begin position="1"/>
        <end position="12"/>
    </location>
</feature>
<name>A0A5A5TYN1_LEUCI</name>
<dbReference type="RefSeq" id="WP_004907775.1">
    <property type="nucleotide sequence ID" value="NZ_BJJW01000002.1"/>
</dbReference>
<feature type="region of interest" description="Disordered" evidence="1">
    <location>
        <begin position="1"/>
        <end position="25"/>
    </location>
</feature>
<feature type="compositionally biased region" description="Basic and acidic residues" evidence="1">
    <location>
        <begin position="13"/>
        <end position="25"/>
    </location>
</feature>
<sequence>MVNKKNAGRKRTTGTDESIRSDQRERNLEFKQRQDILIELQDNPPRHLDGYGVTLWRKLVPELKKLGTIKQIDSVNLEAFCSVYSTYRMAESDVQKNGIFVSFEVDKMEIDEETGDEVVVGKETKYDRSKKNPAYSIMNDSIKSLKSLAVDLGLSFDARAGQLVPTESESSEVNTENKLRLVNFGAEI</sequence>
<evidence type="ECO:0000256" key="1">
    <source>
        <dbReference type="SAM" id="MobiDB-lite"/>
    </source>
</evidence>
<dbReference type="AlphaFoldDB" id="A0A5A5TYN1"/>
<proteinExistence type="predicted"/>
<dbReference type="EMBL" id="BJJW01000002">
    <property type="protein sequence ID" value="GDZ83052.1"/>
    <property type="molecule type" value="Genomic_DNA"/>
</dbReference>
<dbReference type="Pfam" id="PF05119">
    <property type="entry name" value="Terminase_4"/>
    <property type="match status" value="1"/>
</dbReference>
<gene>
    <name evidence="2" type="ORF">LCIT_02940</name>
</gene>
<organism evidence="2 3">
    <name type="scientific">Leuconostoc citreum</name>
    <dbReference type="NCBI Taxonomy" id="33964"/>
    <lineage>
        <taxon>Bacteria</taxon>
        <taxon>Bacillati</taxon>
        <taxon>Bacillota</taxon>
        <taxon>Bacilli</taxon>
        <taxon>Lactobacillales</taxon>
        <taxon>Lactobacillaceae</taxon>
        <taxon>Leuconostoc</taxon>
    </lineage>
</organism>
<comment type="caution">
    <text evidence="2">The sequence shown here is derived from an EMBL/GenBank/DDBJ whole genome shotgun (WGS) entry which is preliminary data.</text>
</comment>
<evidence type="ECO:0000313" key="2">
    <source>
        <dbReference type="EMBL" id="GDZ83052.1"/>
    </source>
</evidence>
<dbReference type="Proteomes" id="UP000323274">
    <property type="component" value="Unassembled WGS sequence"/>
</dbReference>